<gene>
    <name evidence="1" type="ORF">DP939_35810</name>
</gene>
<dbReference type="InterPro" id="IPR011009">
    <property type="entry name" value="Kinase-like_dom_sf"/>
</dbReference>
<evidence type="ECO:0000313" key="2">
    <source>
        <dbReference type="Proteomes" id="UP000253303"/>
    </source>
</evidence>
<dbReference type="SUPFAM" id="SSF56112">
    <property type="entry name" value="Protein kinase-like (PK-like)"/>
    <property type="match status" value="1"/>
</dbReference>
<dbReference type="AlphaFoldDB" id="A0A366LNC6"/>
<dbReference type="EMBL" id="QMEY01000023">
    <property type="protein sequence ID" value="RBQ15455.1"/>
    <property type="molecule type" value="Genomic_DNA"/>
</dbReference>
<organism evidence="1 2">
    <name type="scientific">Spongiactinospora rosea</name>
    <dbReference type="NCBI Taxonomy" id="2248750"/>
    <lineage>
        <taxon>Bacteria</taxon>
        <taxon>Bacillati</taxon>
        <taxon>Actinomycetota</taxon>
        <taxon>Actinomycetes</taxon>
        <taxon>Streptosporangiales</taxon>
        <taxon>Streptosporangiaceae</taxon>
        <taxon>Spongiactinospora</taxon>
    </lineage>
</organism>
<protein>
    <recommendedName>
        <fullName evidence="3">Aminoglycoside phosphotransferase domain-containing protein</fullName>
    </recommendedName>
</protein>
<accession>A0A366LNC6</accession>
<proteinExistence type="predicted"/>
<evidence type="ECO:0008006" key="3">
    <source>
        <dbReference type="Google" id="ProtNLM"/>
    </source>
</evidence>
<dbReference type="Gene3D" id="3.30.200.20">
    <property type="entry name" value="Phosphorylase Kinase, domain 1"/>
    <property type="match status" value="1"/>
</dbReference>
<evidence type="ECO:0000313" key="1">
    <source>
        <dbReference type="EMBL" id="RBQ15455.1"/>
    </source>
</evidence>
<sequence>MESIVRAAAGLLDTELSEPIDLGGSRRSTVLRCRSADGRSVIVKAYADEPDGLRAFAAEAAGLSLGLAGPELLAVDTAVPLLVMEDLGTAPTLADMLLGDDPGAATEALLTWSRGLGRLAAGSTRRHADLLRLRARYDKGVPSREDEAWVAERATGLLALLDAAELPVPAGLPAELKGIASAIGADPLGFTPGDTCPDNNLLTPDGLRLIDFESACFQSVFLTAAYCRMPFSTCWCVFRLPPGMAERIENAFRAEVATVYPALADDSIWHAGIRRAIVAWTVDMTVALLARTSAEDGPSHRTRRPVPTLRQLLTYRWETARTLAEFPAFAETMRLLLREVAAGWAVPPMPGYPAFTRA</sequence>
<dbReference type="OrthoDB" id="115252at2"/>
<keyword evidence="2" id="KW-1185">Reference proteome</keyword>
<dbReference type="RefSeq" id="WP_113985258.1">
    <property type="nucleotide sequence ID" value="NZ_QMEY01000023.1"/>
</dbReference>
<name>A0A366LNC6_9ACTN</name>
<dbReference type="Proteomes" id="UP000253303">
    <property type="component" value="Unassembled WGS sequence"/>
</dbReference>
<reference evidence="1 2" key="1">
    <citation type="submission" date="2018-06" db="EMBL/GenBank/DDBJ databases">
        <title>Sphaerisporangium craniellae sp. nov., isolated from a marine sponge in the South China Sea.</title>
        <authorList>
            <person name="Li L."/>
        </authorList>
    </citation>
    <scope>NUCLEOTIDE SEQUENCE [LARGE SCALE GENOMIC DNA]</scope>
    <source>
        <strain evidence="1 2">LHW63015</strain>
    </source>
</reference>
<comment type="caution">
    <text evidence="1">The sequence shown here is derived from an EMBL/GenBank/DDBJ whole genome shotgun (WGS) entry which is preliminary data.</text>
</comment>